<organism evidence="1 2">
    <name type="scientific">Nostocoides veronense</name>
    <dbReference type="NCBI Taxonomy" id="330836"/>
    <lineage>
        <taxon>Bacteria</taxon>
        <taxon>Bacillati</taxon>
        <taxon>Actinomycetota</taxon>
        <taxon>Actinomycetes</taxon>
        <taxon>Micrococcales</taxon>
        <taxon>Intrasporangiaceae</taxon>
        <taxon>Nostocoides</taxon>
    </lineage>
</organism>
<reference evidence="1 2" key="1">
    <citation type="journal article" date="2019" name="Int. J. Syst. Evol. Microbiol.">
        <title>The Global Catalogue of Microorganisms (GCM) 10K type strain sequencing project: providing services to taxonomists for standard genome sequencing and annotation.</title>
        <authorList>
            <consortium name="The Broad Institute Genomics Platform"/>
            <consortium name="The Broad Institute Genome Sequencing Center for Infectious Disease"/>
            <person name="Wu L."/>
            <person name="Ma J."/>
        </authorList>
    </citation>
    <scope>NUCLEOTIDE SEQUENCE [LARGE SCALE GENOMIC DNA]</scope>
    <source>
        <strain evidence="1 2">JCM 15592</strain>
    </source>
</reference>
<accession>A0ABN2M3J1</accession>
<name>A0ABN2M3J1_9MICO</name>
<evidence type="ECO:0000313" key="2">
    <source>
        <dbReference type="Proteomes" id="UP001499938"/>
    </source>
</evidence>
<dbReference type="Proteomes" id="UP001499938">
    <property type="component" value="Unassembled WGS sequence"/>
</dbReference>
<comment type="caution">
    <text evidence="1">The sequence shown here is derived from an EMBL/GenBank/DDBJ whole genome shotgun (WGS) entry which is preliminary data.</text>
</comment>
<sequence>MSTRLTHGPAFTGPRPFIADRHVRAFDTAIDPETRLVLAETGQQFLADADVITIPTTQATWAAITRRYG</sequence>
<proteinExistence type="predicted"/>
<evidence type="ECO:0000313" key="1">
    <source>
        <dbReference type="EMBL" id="GAA1805353.1"/>
    </source>
</evidence>
<protein>
    <submittedName>
        <fullName evidence="1">Uncharacterized protein</fullName>
    </submittedName>
</protein>
<dbReference type="RefSeq" id="WP_048548097.1">
    <property type="nucleotide sequence ID" value="NZ_BAAAPO010000047.1"/>
</dbReference>
<gene>
    <name evidence="1" type="ORF">GCM10009811_31190</name>
</gene>
<keyword evidence="2" id="KW-1185">Reference proteome</keyword>
<dbReference type="EMBL" id="BAAAPO010000047">
    <property type="protein sequence ID" value="GAA1805353.1"/>
    <property type="molecule type" value="Genomic_DNA"/>
</dbReference>